<evidence type="ECO:0000313" key="4">
    <source>
        <dbReference type="Proteomes" id="UP000014680"/>
    </source>
</evidence>
<dbReference type="GO" id="GO:0016020">
    <property type="term" value="C:membrane"/>
    <property type="evidence" value="ECO:0007669"/>
    <property type="project" value="InterPro"/>
</dbReference>
<organism evidence="3 4">
    <name type="scientific">Entamoeba invadens IP1</name>
    <dbReference type="NCBI Taxonomy" id="370355"/>
    <lineage>
        <taxon>Eukaryota</taxon>
        <taxon>Amoebozoa</taxon>
        <taxon>Evosea</taxon>
        <taxon>Archamoebae</taxon>
        <taxon>Mastigamoebida</taxon>
        <taxon>Entamoebidae</taxon>
        <taxon>Entamoeba</taxon>
    </lineage>
</organism>
<dbReference type="PRINTS" id="PR00449">
    <property type="entry name" value="RASTRNSFRMNG"/>
</dbReference>
<accession>A0A0A1TZF2</accession>
<evidence type="ECO:0000256" key="1">
    <source>
        <dbReference type="ARBA" id="ARBA00022741"/>
    </source>
</evidence>
<dbReference type="KEGG" id="eiv:EIN_440870"/>
<dbReference type="GO" id="GO:0003924">
    <property type="term" value="F:GTPase activity"/>
    <property type="evidence" value="ECO:0007669"/>
    <property type="project" value="InterPro"/>
</dbReference>
<dbReference type="OMA" id="GRSEMIF"/>
<dbReference type="RefSeq" id="XP_004183249.1">
    <property type="nucleotide sequence ID" value="XM_004183201.1"/>
</dbReference>
<dbReference type="GO" id="GO:0005525">
    <property type="term" value="F:GTP binding"/>
    <property type="evidence" value="ECO:0007669"/>
    <property type="project" value="UniProtKB-KW"/>
</dbReference>
<dbReference type="SMART" id="SM00173">
    <property type="entry name" value="RAS"/>
    <property type="match status" value="1"/>
</dbReference>
<name>A0A0A1TZF2_ENTIV</name>
<dbReference type="InterPro" id="IPR020849">
    <property type="entry name" value="Small_GTPase_Ras-type"/>
</dbReference>
<proteinExistence type="predicted"/>
<dbReference type="Proteomes" id="UP000014680">
    <property type="component" value="Unassembled WGS sequence"/>
</dbReference>
<dbReference type="Pfam" id="PF00071">
    <property type="entry name" value="Ras"/>
    <property type="match status" value="1"/>
</dbReference>
<dbReference type="GeneID" id="14882855"/>
<gene>
    <name evidence="3" type="ORF">EIN_440870</name>
</gene>
<dbReference type="PROSITE" id="PS51421">
    <property type="entry name" value="RAS"/>
    <property type="match status" value="1"/>
</dbReference>
<evidence type="ECO:0000313" key="3">
    <source>
        <dbReference type="EMBL" id="ELP83903.1"/>
    </source>
</evidence>
<keyword evidence="4" id="KW-1185">Reference proteome</keyword>
<reference evidence="3 4" key="1">
    <citation type="submission" date="2012-10" db="EMBL/GenBank/DDBJ databases">
        <authorList>
            <person name="Zafar N."/>
            <person name="Inman J."/>
            <person name="Hall N."/>
            <person name="Lorenzi H."/>
            <person name="Caler E."/>
        </authorList>
    </citation>
    <scope>NUCLEOTIDE SEQUENCE [LARGE SCALE GENOMIC DNA]</scope>
    <source>
        <strain evidence="3 4">IP1</strain>
    </source>
</reference>
<sequence>MKLTKSNNQIWRPLVIGDGSVGRSEMIFQFCEHQFVETFDVLKERCYIKQIILDRKMISIEILDSITPTLQYDYDEYNIKKSDGFIIMYSVTSEESFYYAHSIFESLYYIFDLFPYEHIPIVLCGNKIDLNTQRKVSREDGEKMAKEFKVPFYEISAQYNINVTQCFLAIVDEILKNNTFLELYNENVKRQTKYTNIKTKTIKCVLL</sequence>
<evidence type="ECO:0000256" key="2">
    <source>
        <dbReference type="ARBA" id="ARBA00023134"/>
    </source>
</evidence>
<dbReference type="VEuPathDB" id="AmoebaDB:EIN_440870"/>
<dbReference type="Gene3D" id="3.40.50.300">
    <property type="entry name" value="P-loop containing nucleotide triphosphate hydrolases"/>
    <property type="match status" value="1"/>
</dbReference>
<dbReference type="GO" id="GO:0007165">
    <property type="term" value="P:signal transduction"/>
    <property type="evidence" value="ECO:0007669"/>
    <property type="project" value="InterPro"/>
</dbReference>
<dbReference type="InterPro" id="IPR027417">
    <property type="entry name" value="P-loop_NTPase"/>
</dbReference>
<dbReference type="SMART" id="SM00174">
    <property type="entry name" value="RHO"/>
    <property type="match status" value="1"/>
</dbReference>
<keyword evidence="1" id="KW-0547">Nucleotide-binding</keyword>
<dbReference type="EMBL" id="KB207216">
    <property type="protein sequence ID" value="ELP83903.1"/>
    <property type="molecule type" value="Genomic_DNA"/>
</dbReference>
<dbReference type="SMART" id="SM00175">
    <property type="entry name" value="RAB"/>
    <property type="match status" value="1"/>
</dbReference>
<keyword evidence="2" id="KW-0342">GTP-binding</keyword>
<dbReference type="SUPFAM" id="SSF52540">
    <property type="entry name" value="P-loop containing nucleoside triphosphate hydrolases"/>
    <property type="match status" value="1"/>
</dbReference>
<dbReference type="OrthoDB" id="9989112at2759"/>
<dbReference type="PROSITE" id="PS51419">
    <property type="entry name" value="RAB"/>
    <property type="match status" value="1"/>
</dbReference>
<dbReference type="InterPro" id="IPR001806">
    <property type="entry name" value="Small_GTPase"/>
</dbReference>
<dbReference type="PANTHER" id="PTHR24070">
    <property type="entry name" value="RAS, DI-RAS, AND RHEB FAMILY MEMBERS OF SMALL GTPASE SUPERFAMILY"/>
    <property type="match status" value="1"/>
</dbReference>
<dbReference type="AlphaFoldDB" id="A0A0A1TZF2"/>
<protein>
    <submittedName>
        <fullName evidence="3">Uncharacterized protein</fullName>
    </submittedName>
</protein>